<evidence type="ECO:0000256" key="3">
    <source>
        <dbReference type="ARBA" id="ARBA00004370"/>
    </source>
</evidence>
<evidence type="ECO:0000256" key="6">
    <source>
        <dbReference type="ARBA" id="ARBA00022786"/>
    </source>
</evidence>
<evidence type="ECO:0000256" key="7">
    <source>
        <dbReference type="ARBA" id="ARBA00022927"/>
    </source>
</evidence>
<dbReference type="GO" id="GO:0015031">
    <property type="term" value="P:protein transport"/>
    <property type="evidence" value="ECO:0007669"/>
    <property type="project" value="UniProtKB-KW"/>
</dbReference>
<evidence type="ECO:0000256" key="5">
    <source>
        <dbReference type="ARBA" id="ARBA00022701"/>
    </source>
</evidence>
<keyword evidence="11" id="KW-0072">Autophagy</keyword>
<dbReference type="GO" id="GO:0016020">
    <property type="term" value="C:membrane"/>
    <property type="evidence" value="ECO:0007669"/>
    <property type="project" value="UniProtKB-SubCell"/>
</dbReference>
<dbReference type="InterPro" id="IPR004241">
    <property type="entry name" value="Atg8-like"/>
</dbReference>
<reference evidence="12 13" key="1">
    <citation type="journal article" date="2022" name="G3 (Bethesda)">
        <title>Whole-genome sequence and methylome profiling of the almond [Prunus dulcis (Mill.) D.A. Webb] cultivar 'Nonpareil'.</title>
        <authorList>
            <person name="D'Amico-Willman K.M."/>
            <person name="Ouma W.Z."/>
            <person name="Meulia T."/>
            <person name="Sideli G.M."/>
            <person name="Gradziel T.M."/>
            <person name="Fresnedo-Ramirez J."/>
        </authorList>
    </citation>
    <scope>NUCLEOTIDE SEQUENCE [LARGE SCALE GENOMIC DNA]</scope>
    <source>
        <strain evidence="12">Clone GOH B32 T37-40</strain>
    </source>
</reference>
<gene>
    <name evidence="12" type="ORF">L3X38_020845</name>
</gene>
<keyword evidence="7" id="KW-0653">Protein transport</keyword>
<dbReference type="PANTHER" id="PTHR10969">
    <property type="entry name" value="MICROTUBULE-ASSOCIATED PROTEINS 1A/1B LIGHT CHAIN 3-RELATED"/>
    <property type="match status" value="1"/>
</dbReference>
<evidence type="ECO:0000313" key="12">
    <source>
        <dbReference type="EMBL" id="KAI5330719.1"/>
    </source>
</evidence>
<organism evidence="12 13">
    <name type="scientific">Prunus dulcis</name>
    <name type="common">Almond</name>
    <name type="synonym">Amygdalus dulcis</name>
    <dbReference type="NCBI Taxonomy" id="3755"/>
    <lineage>
        <taxon>Eukaryota</taxon>
        <taxon>Viridiplantae</taxon>
        <taxon>Streptophyta</taxon>
        <taxon>Embryophyta</taxon>
        <taxon>Tracheophyta</taxon>
        <taxon>Spermatophyta</taxon>
        <taxon>Magnoliopsida</taxon>
        <taxon>eudicotyledons</taxon>
        <taxon>Gunneridae</taxon>
        <taxon>Pentapetalae</taxon>
        <taxon>rosids</taxon>
        <taxon>fabids</taxon>
        <taxon>Rosales</taxon>
        <taxon>Rosaceae</taxon>
        <taxon>Amygdaloideae</taxon>
        <taxon>Amygdaleae</taxon>
        <taxon>Prunus</taxon>
    </lineage>
</organism>
<keyword evidence="6" id="KW-0833">Ubl conjugation pathway</keyword>
<evidence type="ECO:0000256" key="1">
    <source>
        <dbReference type="ARBA" id="ARBA00003307"/>
    </source>
</evidence>
<keyword evidence="13" id="KW-1185">Reference proteome</keyword>
<comment type="similarity">
    <text evidence="4 11">Belongs to the ATG8 family.</text>
</comment>
<evidence type="ECO:0000313" key="13">
    <source>
        <dbReference type="Proteomes" id="UP001054821"/>
    </source>
</evidence>
<evidence type="ECO:0000256" key="9">
    <source>
        <dbReference type="ARBA" id="ARBA00023212"/>
    </source>
</evidence>
<dbReference type="InterPro" id="IPR029071">
    <property type="entry name" value="Ubiquitin-like_domsf"/>
</dbReference>
<dbReference type="Pfam" id="PF02991">
    <property type="entry name" value="ATG8"/>
    <property type="match status" value="1"/>
</dbReference>
<protein>
    <recommendedName>
        <fullName evidence="11">Autophagy-related protein</fullName>
    </recommendedName>
</protein>
<dbReference type="GO" id="GO:0005776">
    <property type="term" value="C:autophagosome"/>
    <property type="evidence" value="ECO:0007669"/>
    <property type="project" value="UniProtKB-ARBA"/>
</dbReference>
<keyword evidence="5" id="KW-0493">Microtubule</keyword>
<keyword evidence="10" id="KW-0449">Lipoprotein</keyword>
<keyword evidence="7" id="KW-0813">Transport</keyword>
<evidence type="ECO:0000256" key="8">
    <source>
        <dbReference type="ARBA" id="ARBA00023136"/>
    </source>
</evidence>
<comment type="subcellular location">
    <subcellularLocation>
        <location evidence="2">Cytoplasm</location>
        <location evidence="2">Cytoskeleton</location>
    </subcellularLocation>
    <subcellularLocation>
        <location evidence="3">Membrane</location>
    </subcellularLocation>
</comment>
<keyword evidence="8" id="KW-0472">Membrane</keyword>
<dbReference type="AlphaFoldDB" id="A0AAD4VSW9"/>
<dbReference type="GO" id="GO:0006914">
    <property type="term" value="P:autophagy"/>
    <property type="evidence" value="ECO:0007669"/>
    <property type="project" value="UniProtKB-KW"/>
</dbReference>
<evidence type="ECO:0000256" key="4">
    <source>
        <dbReference type="ARBA" id="ARBA00007293"/>
    </source>
</evidence>
<evidence type="ECO:0000256" key="2">
    <source>
        <dbReference type="ARBA" id="ARBA00004245"/>
    </source>
</evidence>
<comment type="caution">
    <text evidence="12">The sequence shown here is derived from an EMBL/GenBank/DDBJ whole genome shotgun (WGS) entry which is preliminary data.</text>
</comment>
<dbReference type="Proteomes" id="UP001054821">
    <property type="component" value="Chromosome 4"/>
</dbReference>
<dbReference type="GO" id="GO:0005874">
    <property type="term" value="C:microtubule"/>
    <property type="evidence" value="ECO:0007669"/>
    <property type="project" value="UniProtKB-KW"/>
</dbReference>
<comment type="function">
    <text evidence="1">Ubiquitin-like modifier involved in autophagosomes formation. May mediate the delivery of the autophagosomes to the vacuole via the microtubule cytoskeleton.</text>
</comment>
<sequence length="292" mass="33751">MTKGLVSTKVPFGSRNEFEWKSFAMQMIVENPPASNAFHDTEEKKFVADILVLCFTYLALFCKLQWTNHLCFFIYVQKFLRKYKFKNMEYDHKAHSCVRPLEYERLRQRQERTQAEENNPDPIPMIVENAAASSDIPGIEEQKFVANTLAEIERPEIFGMSKRMTGDLIKRFKDRTCLEAGELREKQKDAISDIPDIAIGGYWIVIYAFDMFWNPFNVHGEMPLGKFVDFIRLQIELSIKKPIFVFFKNTEPPTGALMGAIDEENKGEDGFLHIPYSGEEKLCGSNEGQECP</sequence>
<evidence type="ECO:0000256" key="10">
    <source>
        <dbReference type="ARBA" id="ARBA00023288"/>
    </source>
</evidence>
<evidence type="ECO:0000256" key="11">
    <source>
        <dbReference type="RuleBase" id="RU004384"/>
    </source>
</evidence>
<name>A0AAD4VSW9_PRUDU</name>
<dbReference type="SUPFAM" id="SSF54236">
    <property type="entry name" value="Ubiquitin-like"/>
    <property type="match status" value="1"/>
</dbReference>
<dbReference type="Gene3D" id="3.10.20.90">
    <property type="entry name" value="Phosphatidylinositol 3-kinase Catalytic Subunit, Chain A, domain 1"/>
    <property type="match status" value="1"/>
</dbReference>
<keyword evidence="9" id="KW-0206">Cytoskeleton</keyword>
<proteinExistence type="inferred from homology"/>
<accession>A0AAD4VSW9</accession>
<dbReference type="EMBL" id="JAJFAZ020000004">
    <property type="protein sequence ID" value="KAI5330719.1"/>
    <property type="molecule type" value="Genomic_DNA"/>
</dbReference>
<keyword evidence="9" id="KW-0963">Cytoplasm</keyword>